<dbReference type="Pfam" id="PF00001">
    <property type="entry name" value="7tm_1"/>
    <property type="match status" value="1"/>
</dbReference>
<dbReference type="Gene3D" id="1.20.1070.10">
    <property type="entry name" value="Rhodopsin 7-helix transmembrane proteins"/>
    <property type="match status" value="1"/>
</dbReference>
<dbReference type="GO" id="GO:0004930">
    <property type="term" value="F:G protein-coupled receptor activity"/>
    <property type="evidence" value="ECO:0007669"/>
    <property type="project" value="InterPro"/>
</dbReference>
<keyword evidence="3 6" id="KW-1133">Transmembrane helix</keyword>
<dbReference type="SUPFAM" id="SSF81321">
    <property type="entry name" value="Family A G protein-coupled receptor-like"/>
    <property type="match status" value="1"/>
</dbReference>
<feature type="transmembrane region" description="Helical" evidence="6">
    <location>
        <begin position="169"/>
        <end position="189"/>
    </location>
</feature>
<keyword evidence="8" id="KW-1185">Reference proteome</keyword>
<evidence type="ECO:0000256" key="2">
    <source>
        <dbReference type="ARBA" id="ARBA00022692"/>
    </source>
</evidence>
<feature type="compositionally biased region" description="Basic and acidic residues" evidence="5">
    <location>
        <begin position="1"/>
        <end position="16"/>
    </location>
</feature>
<accession>A0AAV4TMR4</accession>
<organism evidence="7 8">
    <name type="scientific">Caerostris extrusa</name>
    <name type="common">Bark spider</name>
    <name type="synonym">Caerostris bankana</name>
    <dbReference type="NCBI Taxonomy" id="172846"/>
    <lineage>
        <taxon>Eukaryota</taxon>
        <taxon>Metazoa</taxon>
        <taxon>Ecdysozoa</taxon>
        <taxon>Arthropoda</taxon>
        <taxon>Chelicerata</taxon>
        <taxon>Arachnida</taxon>
        <taxon>Araneae</taxon>
        <taxon>Araneomorphae</taxon>
        <taxon>Entelegynae</taxon>
        <taxon>Araneoidea</taxon>
        <taxon>Araneidae</taxon>
        <taxon>Caerostris</taxon>
    </lineage>
</organism>
<keyword evidence="4 6" id="KW-0472">Membrane</keyword>
<evidence type="ECO:0000256" key="4">
    <source>
        <dbReference type="ARBA" id="ARBA00023136"/>
    </source>
</evidence>
<dbReference type="EMBL" id="BPLR01011393">
    <property type="protein sequence ID" value="GIY46262.1"/>
    <property type="molecule type" value="Genomic_DNA"/>
</dbReference>
<protein>
    <submittedName>
        <fullName evidence="7">Muscarinic acetylcholine receptor DM1</fullName>
    </submittedName>
</protein>
<proteinExistence type="predicted"/>
<feature type="region of interest" description="Disordered" evidence="5">
    <location>
        <begin position="101"/>
        <end position="121"/>
    </location>
</feature>
<feature type="compositionally biased region" description="Low complexity" evidence="5">
    <location>
        <begin position="31"/>
        <end position="61"/>
    </location>
</feature>
<evidence type="ECO:0000313" key="7">
    <source>
        <dbReference type="EMBL" id="GIY46262.1"/>
    </source>
</evidence>
<reference evidence="7 8" key="1">
    <citation type="submission" date="2021-06" db="EMBL/GenBank/DDBJ databases">
        <title>Caerostris extrusa draft genome.</title>
        <authorList>
            <person name="Kono N."/>
            <person name="Arakawa K."/>
        </authorList>
    </citation>
    <scope>NUCLEOTIDE SEQUENCE [LARGE SCALE GENOMIC DNA]</scope>
</reference>
<comment type="caution">
    <text evidence="7">The sequence shown here is derived from an EMBL/GenBank/DDBJ whole genome shotgun (WGS) entry which is preliminary data.</text>
</comment>
<dbReference type="Proteomes" id="UP001054945">
    <property type="component" value="Unassembled WGS sequence"/>
</dbReference>
<evidence type="ECO:0000256" key="6">
    <source>
        <dbReference type="SAM" id="Phobius"/>
    </source>
</evidence>
<dbReference type="AlphaFoldDB" id="A0AAV4TMR4"/>
<comment type="subcellular location">
    <subcellularLocation>
        <location evidence="1">Membrane</location>
    </subcellularLocation>
</comment>
<sequence length="231" mass="25871">MTERNGQKRPEPEWKRQTTSLTPKPVPIPVVPTSSVSVPSTSGARPRQPATAPATPQTPAPDSIYTILIRLPQKSASVEGESQPSIKMIMEDDPDAIVALPDGDSSENKTTLEGGAGGSSSLKAADSVEAIRLPLNTKLVHKQVAKHRVPKKKRKHHERKQEMKAAKTLSAILFAFTVTWTPYNVLVLYKTPYQLRWRRLHQPWIMEFCILPLLHKQHRQSVLLRPLQCNF</sequence>
<evidence type="ECO:0000256" key="3">
    <source>
        <dbReference type="ARBA" id="ARBA00022989"/>
    </source>
</evidence>
<gene>
    <name evidence="7" type="primary">mAChR-A</name>
    <name evidence="7" type="ORF">CEXT_202811</name>
</gene>
<dbReference type="InterPro" id="IPR000276">
    <property type="entry name" value="GPCR_Rhodpsn"/>
</dbReference>
<evidence type="ECO:0000256" key="5">
    <source>
        <dbReference type="SAM" id="MobiDB-lite"/>
    </source>
</evidence>
<keyword evidence="7" id="KW-0675">Receptor</keyword>
<feature type="region of interest" description="Disordered" evidence="5">
    <location>
        <begin position="1"/>
        <end position="61"/>
    </location>
</feature>
<evidence type="ECO:0000256" key="1">
    <source>
        <dbReference type="ARBA" id="ARBA00004370"/>
    </source>
</evidence>
<evidence type="ECO:0000313" key="8">
    <source>
        <dbReference type="Proteomes" id="UP001054945"/>
    </source>
</evidence>
<name>A0AAV4TMR4_CAEEX</name>
<dbReference type="GO" id="GO:0016020">
    <property type="term" value="C:membrane"/>
    <property type="evidence" value="ECO:0007669"/>
    <property type="project" value="UniProtKB-SubCell"/>
</dbReference>
<keyword evidence="2 6" id="KW-0812">Transmembrane</keyword>